<proteinExistence type="predicted"/>
<organism evidence="1">
    <name type="scientific">Bathynomus sp. YS-2016</name>
    <dbReference type="NCBI Taxonomy" id="1863031"/>
    <lineage>
        <taxon>Eukaryota</taxon>
        <taxon>Metazoa</taxon>
        <taxon>Ecdysozoa</taxon>
        <taxon>Arthropoda</taxon>
        <taxon>Crustacea</taxon>
        <taxon>Multicrustacea</taxon>
        <taxon>Malacostraca</taxon>
        <taxon>Eumalacostraca</taxon>
        <taxon>Peracarida</taxon>
        <taxon>Isopoda</taxon>
        <taxon>Cirolanidae</taxon>
        <taxon>Bathynomus</taxon>
    </lineage>
</organism>
<protein>
    <submittedName>
        <fullName evidence="1">ATP synthase F0 subunit 8</fullName>
    </submittedName>
</protein>
<geneLocation type="mitochondrion" evidence="1"/>
<keyword evidence="1" id="KW-0496">Mitochondrion</keyword>
<sequence length="51" mass="5813">MPQMAPMPWMSLVIVLLLTFLLFMGVIYSTRVWDGGSQPIFSPGGVKVWKW</sequence>
<dbReference type="AlphaFoldDB" id="A0A1L2F0S6"/>
<name>A0A1L2F0S6_9CRUS</name>
<gene>
    <name evidence="1" type="primary">ATP8</name>
</gene>
<reference evidence="1" key="1">
    <citation type="submission" date="2015-11" db="EMBL/GenBank/DDBJ databases">
        <authorList>
            <person name="Zhang Y."/>
            <person name="Guo Z."/>
        </authorList>
    </citation>
    <scope>NUCLEOTIDE SEQUENCE</scope>
</reference>
<dbReference type="EMBL" id="KU057374">
    <property type="protein sequence ID" value="ANQ92679.1"/>
    <property type="molecule type" value="Genomic_DNA"/>
</dbReference>
<accession>A0A1L2F0S6</accession>
<evidence type="ECO:0000313" key="1">
    <source>
        <dbReference type="EMBL" id="ANQ92679.1"/>
    </source>
</evidence>